<dbReference type="Gene3D" id="3.40.50.150">
    <property type="entry name" value="Vaccinia Virus protein VP39"/>
    <property type="match status" value="1"/>
</dbReference>
<organism evidence="1 2">
    <name type="scientific">Longimycelium tulufanense</name>
    <dbReference type="NCBI Taxonomy" id="907463"/>
    <lineage>
        <taxon>Bacteria</taxon>
        <taxon>Bacillati</taxon>
        <taxon>Actinomycetota</taxon>
        <taxon>Actinomycetes</taxon>
        <taxon>Pseudonocardiales</taxon>
        <taxon>Pseudonocardiaceae</taxon>
        <taxon>Longimycelium</taxon>
    </lineage>
</organism>
<evidence type="ECO:0000313" key="2">
    <source>
        <dbReference type="Proteomes" id="UP000637578"/>
    </source>
</evidence>
<proteinExistence type="predicted"/>
<dbReference type="EMBL" id="BMMK01000001">
    <property type="protein sequence ID" value="GGM33971.1"/>
    <property type="molecule type" value="Genomic_DNA"/>
</dbReference>
<evidence type="ECO:0008006" key="3">
    <source>
        <dbReference type="Google" id="ProtNLM"/>
    </source>
</evidence>
<keyword evidence="2" id="KW-1185">Reference proteome</keyword>
<dbReference type="Pfam" id="PF04672">
    <property type="entry name" value="Methyltransf_19"/>
    <property type="match status" value="1"/>
</dbReference>
<reference evidence="1" key="2">
    <citation type="submission" date="2020-09" db="EMBL/GenBank/DDBJ databases">
        <authorList>
            <person name="Sun Q."/>
            <person name="Zhou Y."/>
        </authorList>
    </citation>
    <scope>NUCLEOTIDE SEQUENCE</scope>
    <source>
        <strain evidence="1">CGMCC 4.5737</strain>
    </source>
</reference>
<accession>A0A8J3FSZ5</accession>
<sequence>MPENSDDLSAGLDLTRPSPSRLRDYLLGGSYHFSADRRVAGALEARLPYVREMAWLNRAFLRRAVSLLLGRGVHQFVDVGFGIPAVGNVHEAAQRVNPSCRVVYVERDPVEVAQGELMLSRNARATVVHSDPCDPAAVLGNPGTTQMLDLAEPIGLLMAGSLHLVPDSRRPVEIVARYVEALAPDSYLVLSHATADRRPMDTEVVVETLRKEGITVYPKPYHEVVRFFAGTELVAPGVVTADEWYPEQPVDPAERLAGAQLYVGVGRKR</sequence>
<evidence type="ECO:0000313" key="1">
    <source>
        <dbReference type="EMBL" id="GGM33971.1"/>
    </source>
</evidence>
<dbReference type="InterPro" id="IPR006764">
    <property type="entry name" value="SAM_dep_MeTrfase_SAV2177_type"/>
</dbReference>
<name>A0A8J3FSZ5_9PSEU</name>
<dbReference type="Proteomes" id="UP000637578">
    <property type="component" value="Unassembled WGS sequence"/>
</dbReference>
<gene>
    <name evidence="1" type="ORF">GCM10012275_01730</name>
</gene>
<protein>
    <recommendedName>
        <fullName evidence="3">S-adenosyl methyltransferase</fullName>
    </recommendedName>
</protein>
<comment type="caution">
    <text evidence="1">The sequence shown here is derived from an EMBL/GenBank/DDBJ whole genome shotgun (WGS) entry which is preliminary data.</text>
</comment>
<dbReference type="InterPro" id="IPR029063">
    <property type="entry name" value="SAM-dependent_MTases_sf"/>
</dbReference>
<reference evidence="1" key="1">
    <citation type="journal article" date="2014" name="Int. J. Syst. Evol. Microbiol.">
        <title>Complete genome sequence of Corynebacterium casei LMG S-19264T (=DSM 44701T), isolated from a smear-ripened cheese.</title>
        <authorList>
            <consortium name="US DOE Joint Genome Institute (JGI-PGF)"/>
            <person name="Walter F."/>
            <person name="Albersmeier A."/>
            <person name="Kalinowski J."/>
            <person name="Ruckert C."/>
        </authorList>
    </citation>
    <scope>NUCLEOTIDE SEQUENCE</scope>
    <source>
        <strain evidence="1">CGMCC 4.5737</strain>
    </source>
</reference>
<dbReference type="PIRSF" id="PIRSF017393">
    <property type="entry name" value="MTase_SAV2177"/>
    <property type="match status" value="1"/>
</dbReference>
<dbReference type="AlphaFoldDB" id="A0A8J3FSZ5"/>
<dbReference type="SUPFAM" id="SSF53335">
    <property type="entry name" value="S-adenosyl-L-methionine-dependent methyltransferases"/>
    <property type="match status" value="1"/>
</dbReference>